<keyword evidence="3" id="KW-1185">Reference proteome</keyword>
<reference evidence="2 3" key="1">
    <citation type="submission" date="2014-04" db="EMBL/GenBank/DDBJ databases">
        <authorList>
            <consortium name="DOE Joint Genome Institute"/>
            <person name="Kuo A."/>
            <person name="Kohler A."/>
            <person name="Costa M.D."/>
            <person name="Nagy L.G."/>
            <person name="Floudas D."/>
            <person name="Copeland A."/>
            <person name="Barry K.W."/>
            <person name="Cichocki N."/>
            <person name="Veneault-Fourrey C."/>
            <person name="LaButti K."/>
            <person name="Lindquist E.A."/>
            <person name="Lipzen A."/>
            <person name="Lundell T."/>
            <person name="Morin E."/>
            <person name="Murat C."/>
            <person name="Sun H."/>
            <person name="Tunlid A."/>
            <person name="Henrissat B."/>
            <person name="Grigoriev I.V."/>
            <person name="Hibbett D.S."/>
            <person name="Martin F."/>
            <person name="Nordberg H.P."/>
            <person name="Cantor M.N."/>
            <person name="Hua S.X."/>
        </authorList>
    </citation>
    <scope>NUCLEOTIDE SEQUENCE [LARGE SCALE GENOMIC DNA]</scope>
    <source>
        <strain evidence="2 3">Marx 270</strain>
    </source>
</reference>
<evidence type="ECO:0000313" key="3">
    <source>
        <dbReference type="Proteomes" id="UP000054217"/>
    </source>
</evidence>
<evidence type="ECO:0000256" key="1">
    <source>
        <dbReference type="SAM" id="MobiDB-lite"/>
    </source>
</evidence>
<proteinExistence type="predicted"/>
<dbReference type="AlphaFoldDB" id="A0A0C3PL79"/>
<name>A0A0C3PL79_PISTI</name>
<dbReference type="STRING" id="870435.A0A0C3PL79"/>
<organism evidence="2 3">
    <name type="scientific">Pisolithus tinctorius Marx 270</name>
    <dbReference type="NCBI Taxonomy" id="870435"/>
    <lineage>
        <taxon>Eukaryota</taxon>
        <taxon>Fungi</taxon>
        <taxon>Dikarya</taxon>
        <taxon>Basidiomycota</taxon>
        <taxon>Agaricomycotina</taxon>
        <taxon>Agaricomycetes</taxon>
        <taxon>Agaricomycetidae</taxon>
        <taxon>Boletales</taxon>
        <taxon>Sclerodermatineae</taxon>
        <taxon>Pisolithaceae</taxon>
        <taxon>Pisolithus</taxon>
    </lineage>
</organism>
<gene>
    <name evidence="2" type="ORF">M404DRAFT_197241</name>
</gene>
<dbReference type="EMBL" id="KN831944">
    <property type="protein sequence ID" value="KIO15030.1"/>
    <property type="molecule type" value="Genomic_DNA"/>
</dbReference>
<feature type="compositionally biased region" description="Basic and acidic residues" evidence="1">
    <location>
        <begin position="57"/>
        <end position="75"/>
    </location>
</feature>
<reference evidence="3" key="2">
    <citation type="submission" date="2015-01" db="EMBL/GenBank/DDBJ databases">
        <title>Evolutionary Origins and Diversification of the Mycorrhizal Mutualists.</title>
        <authorList>
            <consortium name="DOE Joint Genome Institute"/>
            <consortium name="Mycorrhizal Genomics Consortium"/>
            <person name="Kohler A."/>
            <person name="Kuo A."/>
            <person name="Nagy L.G."/>
            <person name="Floudas D."/>
            <person name="Copeland A."/>
            <person name="Barry K.W."/>
            <person name="Cichocki N."/>
            <person name="Veneault-Fourrey C."/>
            <person name="LaButti K."/>
            <person name="Lindquist E.A."/>
            <person name="Lipzen A."/>
            <person name="Lundell T."/>
            <person name="Morin E."/>
            <person name="Murat C."/>
            <person name="Riley R."/>
            <person name="Ohm R."/>
            <person name="Sun H."/>
            <person name="Tunlid A."/>
            <person name="Henrissat B."/>
            <person name="Grigoriev I.V."/>
            <person name="Hibbett D.S."/>
            <person name="Martin F."/>
        </authorList>
    </citation>
    <scope>NUCLEOTIDE SEQUENCE [LARGE SCALE GENOMIC DNA]</scope>
    <source>
        <strain evidence="3">Marx 270</strain>
    </source>
</reference>
<evidence type="ECO:0000313" key="2">
    <source>
        <dbReference type="EMBL" id="KIO15030.1"/>
    </source>
</evidence>
<dbReference type="InParanoid" id="A0A0C3PL79"/>
<dbReference type="HOGENOM" id="CLU_1619696_0_0_1"/>
<protein>
    <submittedName>
        <fullName evidence="2">Uncharacterized protein</fullName>
    </submittedName>
</protein>
<accession>A0A0C3PL79</accession>
<sequence>MSRTPSSASEDDTDSLFGSPPPEATALAETEVGSIALPGTHMSCSGLPTVLAIPDSSNREADQPHVNTYERRDNATGETLHGPQYPPTHATDKEKRRKRPTTSVTTAATTLSRDDIIERARQRQRQLIAEIECAKVELWETSIEGGALVHLVRDQLKQTARSGS</sequence>
<feature type="region of interest" description="Disordered" evidence="1">
    <location>
        <begin position="1"/>
        <end position="106"/>
    </location>
</feature>
<dbReference type="Proteomes" id="UP000054217">
    <property type="component" value="Unassembled WGS sequence"/>
</dbReference>
<dbReference type="OrthoDB" id="3264780at2759"/>